<keyword evidence="3" id="KW-1185">Reference proteome</keyword>
<evidence type="ECO:0000256" key="1">
    <source>
        <dbReference type="SAM" id="MobiDB-lite"/>
    </source>
</evidence>
<dbReference type="Proteomes" id="UP001472677">
    <property type="component" value="Unassembled WGS sequence"/>
</dbReference>
<accession>A0ABR2AYS0</accession>
<reference evidence="2 3" key="1">
    <citation type="journal article" date="2024" name="G3 (Bethesda)">
        <title>Genome assembly of Hibiscus sabdariffa L. provides insights into metabolisms of medicinal natural products.</title>
        <authorList>
            <person name="Kim T."/>
        </authorList>
    </citation>
    <scope>NUCLEOTIDE SEQUENCE [LARGE SCALE GENOMIC DNA]</scope>
    <source>
        <strain evidence="2">TK-2024</strain>
        <tissue evidence="2">Old leaves</tissue>
    </source>
</reference>
<feature type="compositionally biased region" description="Polar residues" evidence="1">
    <location>
        <begin position="18"/>
        <end position="34"/>
    </location>
</feature>
<dbReference type="Gene3D" id="3.30.1020.10">
    <property type="entry name" value="Antioxidant, Horf6, Chain A, domain2"/>
    <property type="match status" value="1"/>
</dbReference>
<feature type="region of interest" description="Disordered" evidence="1">
    <location>
        <begin position="1"/>
        <end position="41"/>
    </location>
</feature>
<comment type="caution">
    <text evidence="2">The sequence shown here is derived from an EMBL/GenBank/DDBJ whole genome shotgun (WGS) entry which is preliminary data.</text>
</comment>
<proteinExistence type="predicted"/>
<protein>
    <submittedName>
        <fullName evidence="2">Uncharacterized protein</fullName>
    </submittedName>
</protein>
<organism evidence="2 3">
    <name type="scientific">Hibiscus sabdariffa</name>
    <name type="common">roselle</name>
    <dbReference type="NCBI Taxonomy" id="183260"/>
    <lineage>
        <taxon>Eukaryota</taxon>
        <taxon>Viridiplantae</taxon>
        <taxon>Streptophyta</taxon>
        <taxon>Embryophyta</taxon>
        <taxon>Tracheophyta</taxon>
        <taxon>Spermatophyta</taxon>
        <taxon>Magnoliopsida</taxon>
        <taxon>eudicotyledons</taxon>
        <taxon>Gunneridae</taxon>
        <taxon>Pentapetalae</taxon>
        <taxon>rosids</taxon>
        <taxon>malvids</taxon>
        <taxon>Malvales</taxon>
        <taxon>Malvaceae</taxon>
        <taxon>Malvoideae</taxon>
        <taxon>Hibiscus</taxon>
    </lineage>
</organism>
<gene>
    <name evidence="2" type="ORF">V6N12_012492</name>
</gene>
<name>A0ABR2AYS0_9ROSI</name>
<evidence type="ECO:0000313" key="2">
    <source>
        <dbReference type="EMBL" id="KAK8499437.1"/>
    </source>
</evidence>
<evidence type="ECO:0000313" key="3">
    <source>
        <dbReference type="Proteomes" id="UP001472677"/>
    </source>
</evidence>
<dbReference type="EMBL" id="JBBPBM010000236">
    <property type="protein sequence ID" value="KAK8499437.1"/>
    <property type="molecule type" value="Genomic_DNA"/>
</dbReference>
<sequence length="80" mass="8962">MKTKQQMEWIGSRAQAELSASNNDSAKYGSSSSHPSKRLRRWRTGNKVIPVVILPNVSNEEAKQVFSQGFETRNLPSGKE</sequence>